<protein>
    <submittedName>
        <fullName evidence="1">Uncharacterized protein</fullName>
    </submittedName>
</protein>
<evidence type="ECO:0000313" key="1">
    <source>
        <dbReference type="EMBL" id="OBZ66847.1"/>
    </source>
</evidence>
<dbReference type="STRING" id="5627.A0A1C7LS50"/>
<dbReference type="Gene3D" id="3.80.10.10">
    <property type="entry name" value="Ribonuclease Inhibitor"/>
    <property type="match status" value="1"/>
</dbReference>
<reference evidence="1 2" key="1">
    <citation type="submission" date="2016-03" db="EMBL/GenBank/DDBJ databases">
        <title>Whole genome sequencing of Grifola frondosa 9006-11.</title>
        <authorList>
            <person name="Min B."/>
            <person name="Park H."/>
            <person name="Kim J.-G."/>
            <person name="Cho H."/>
            <person name="Oh Y.-L."/>
            <person name="Kong W.-S."/>
            <person name="Choi I.-G."/>
        </authorList>
    </citation>
    <scope>NUCLEOTIDE SEQUENCE [LARGE SCALE GENOMIC DNA]</scope>
    <source>
        <strain evidence="1 2">9006-11</strain>
    </source>
</reference>
<proteinExistence type="predicted"/>
<evidence type="ECO:0000313" key="2">
    <source>
        <dbReference type="Proteomes" id="UP000092993"/>
    </source>
</evidence>
<dbReference type="SUPFAM" id="SSF52047">
    <property type="entry name" value="RNI-like"/>
    <property type="match status" value="1"/>
</dbReference>
<accession>A0A1C7LS50</accession>
<dbReference type="InterPro" id="IPR032675">
    <property type="entry name" value="LRR_dom_sf"/>
</dbReference>
<dbReference type="AlphaFoldDB" id="A0A1C7LS50"/>
<name>A0A1C7LS50_GRIFR</name>
<gene>
    <name evidence="1" type="ORF">A0H81_13129</name>
</gene>
<dbReference type="OrthoDB" id="2801457at2759"/>
<dbReference type="EMBL" id="LUGG01000027">
    <property type="protein sequence ID" value="OBZ66847.1"/>
    <property type="molecule type" value="Genomic_DNA"/>
</dbReference>
<dbReference type="Proteomes" id="UP000092993">
    <property type="component" value="Unassembled WGS sequence"/>
</dbReference>
<organism evidence="1 2">
    <name type="scientific">Grifola frondosa</name>
    <name type="common">Maitake</name>
    <name type="synonym">Polyporus frondosus</name>
    <dbReference type="NCBI Taxonomy" id="5627"/>
    <lineage>
        <taxon>Eukaryota</taxon>
        <taxon>Fungi</taxon>
        <taxon>Dikarya</taxon>
        <taxon>Basidiomycota</taxon>
        <taxon>Agaricomycotina</taxon>
        <taxon>Agaricomycetes</taxon>
        <taxon>Polyporales</taxon>
        <taxon>Grifolaceae</taxon>
        <taxon>Grifola</taxon>
    </lineage>
</organism>
<keyword evidence="2" id="KW-1185">Reference proteome</keyword>
<sequence length="392" mass="42958">MLRAFIARSAQTPLSVVLDLGEHTDLPQGSQLAALLVEHSSRFVEFVLVAGTGQHIQRVLTNFTHPAPQLRSMTLGRCTQDHVFDAFGGQMQTMRRLDLTLLDNASLVPALLQALASLESLEVLSLAIRNNVDRDFPDETSVADPLIIRLEKLREVHLLCDEHHTKLAMILAHMSLPATTTLDFQFSRLHYASLPAFSDLDLIIKQLIVNKHDAILSLDRGVDDTTSTVVRSGDGKVQLGWQGGHSGLLMGSDDCKVAFCMFPFPTLQHLTIVSDNFWHSVRNQKELTQLLIAVPTVTSLSVRGPPGLQRTVSRVLGQQALLILPNLSSLAIVDADTTPRAMRRLPMYLDIRAEFDAGLSLLELVIGPGAEVPGAVLADLEDVVDTVVVKKE</sequence>
<comment type="caution">
    <text evidence="1">The sequence shown here is derived from an EMBL/GenBank/DDBJ whole genome shotgun (WGS) entry which is preliminary data.</text>
</comment>